<evidence type="ECO:0000313" key="4">
    <source>
        <dbReference type="Proteomes" id="UP000660262"/>
    </source>
</evidence>
<feature type="compositionally biased region" description="Low complexity" evidence="1">
    <location>
        <begin position="15"/>
        <end position="33"/>
    </location>
</feature>
<sequence length="308" mass="33728">MSASSTIGRVGGLGSSVSSQDVSQDASQDASQDVPEKDAPQDLVTPQARIAQLEAQLEAASRKLAAKLEGPEMSPASASLASHSALRLTQRDLELSQKASHAVVNYDKFSQLSLDDSSDDDIDAKKKPPKTSYEHLKWYYIAGAPSDDPKKAKEFDLKKVKKTGPFELHEMKQLYDTGVICNTTPCYLHGGNMKRFQKLETIWDLRAILKDAKANMSAEERVKDMISAPKETQKPEEKFLKHVDKKKKDAQPWHAYVTGVRLLLVVLAAVVFLQAMRRRFGAPPEYEGGGDGIGGGGGDDDDAQAREL</sequence>
<dbReference type="Proteomes" id="UP000660262">
    <property type="component" value="Unassembled WGS sequence"/>
</dbReference>
<feature type="region of interest" description="Disordered" evidence="1">
    <location>
        <begin position="284"/>
        <end position="308"/>
    </location>
</feature>
<keyword evidence="4" id="KW-1185">Reference proteome</keyword>
<dbReference type="AlphaFoldDB" id="A0A830I530"/>
<proteinExistence type="predicted"/>
<feature type="region of interest" description="Disordered" evidence="1">
    <location>
        <begin position="1"/>
        <end position="48"/>
    </location>
</feature>
<dbReference type="EMBL" id="BNJQ01000039">
    <property type="protein sequence ID" value="GHP12197.1"/>
    <property type="molecule type" value="Genomic_DNA"/>
</dbReference>
<name>A0A830I530_9CHLO</name>
<evidence type="ECO:0000256" key="1">
    <source>
        <dbReference type="SAM" id="MobiDB-lite"/>
    </source>
</evidence>
<protein>
    <submittedName>
        <fullName evidence="3">Uncharacterized protein</fullName>
    </submittedName>
</protein>
<keyword evidence="2" id="KW-0812">Transmembrane</keyword>
<evidence type="ECO:0000313" key="3">
    <source>
        <dbReference type="EMBL" id="GHP12197.1"/>
    </source>
</evidence>
<gene>
    <name evidence="3" type="ORF">PPROV_001092500</name>
</gene>
<evidence type="ECO:0000256" key="2">
    <source>
        <dbReference type="SAM" id="Phobius"/>
    </source>
</evidence>
<reference evidence="3" key="1">
    <citation type="submission" date="2020-10" db="EMBL/GenBank/DDBJ databases">
        <title>Unveiling of a novel bifunctional photoreceptor, Dualchrome1, isolated from a cosmopolitan green alga.</title>
        <authorList>
            <person name="Suzuki S."/>
            <person name="Kawachi M."/>
        </authorList>
    </citation>
    <scope>NUCLEOTIDE SEQUENCE</scope>
    <source>
        <strain evidence="3">NIES 2893</strain>
    </source>
</reference>
<feature type="transmembrane region" description="Helical" evidence="2">
    <location>
        <begin position="253"/>
        <end position="273"/>
    </location>
</feature>
<feature type="compositionally biased region" description="Gly residues" evidence="1">
    <location>
        <begin position="287"/>
        <end position="297"/>
    </location>
</feature>
<accession>A0A830I530</accession>
<keyword evidence="2" id="KW-0472">Membrane</keyword>
<comment type="caution">
    <text evidence="3">The sequence shown here is derived from an EMBL/GenBank/DDBJ whole genome shotgun (WGS) entry which is preliminary data.</text>
</comment>
<organism evidence="3 4">
    <name type="scientific">Pycnococcus provasolii</name>
    <dbReference type="NCBI Taxonomy" id="41880"/>
    <lineage>
        <taxon>Eukaryota</taxon>
        <taxon>Viridiplantae</taxon>
        <taxon>Chlorophyta</taxon>
        <taxon>Pseudoscourfieldiophyceae</taxon>
        <taxon>Pseudoscourfieldiales</taxon>
        <taxon>Pycnococcaceae</taxon>
        <taxon>Pycnococcus</taxon>
    </lineage>
</organism>
<keyword evidence="2" id="KW-1133">Transmembrane helix</keyword>